<organism evidence="2 3">
    <name type="scientific">Methylobacterium mesophilicum SR1.6/6</name>
    <dbReference type="NCBI Taxonomy" id="908290"/>
    <lineage>
        <taxon>Bacteria</taxon>
        <taxon>Pseudomonadati</taxon>
        <taxon>Pseudomonadota</taxon>
        <taxon>Alphaproteobacteria</taxon>
        <taxon>Hyphomicrobiales</taxon>
        <taxon>Methylobacteriaceae</taxon>
        <taxon>Methylobacterium</taxon>
    </lineage>
</organism>
<accession>A0A6B9FGC1</accession>
<reference evidence="2 3" key="1">
    <citation type="journal article" date="2012" name="Genet. Mol. Biol.">
        <title>Analysis of 16S rRNA and mxaF genes revealing insights into Methylobacterium niche-specific plant association.</title>
        <authorList>
            <person name="Dourado M.N."/>
            <person name="Andreote F.D."/>
            <person name="Dini-Andreote F."/>
            <person name="Conti R."/>
            <person name="Araujo J.M."/>
            <person name="Araujo W.L."/>
        </authorList>
    </citation>
    <scope>NUCLEOTIDE SEQUENCE [LARGE SCALE GENOMIC DNA]</scope>
    <source>
        <strain evidence="2 3">SR1.6/6</strain>
    </source>
</reference>
<gene>
    <name evidence="2" type="ORF">MMSR116_08125</name>
</gene>
<dbReference type="EMBL" id="CP043538">
    <property type="protein sequence ID" value="QGY01851.1"/>
    <property type="molecule type" value="Genomic_DNA"/>
</dbReference>
<dbReference type="KEGG" id="mmes:MMSR116_08125"/>
<dbReference type="AlphaFoldDB" id="A0A6B9FGC1"/>
<protein>
    <submittedName>
        <fullName evidence="2">Helix-turn-helix domain-containing protein</fullName>
    </submittedName>
</protein>
<evidence type="ECO:0000256" key="1">
    <source>
        <dbReference type="SAM" id="MobiDB-lite"/>
    </source>
</evidence>
<feature type="compositionally biased region" description="Polar residues" evidence="1">
    <location>
        <begin position="145"/>
        <end position="164"/>
    </location>
</feature>
<dbReference type="Proteomes" id="UP000012488">
    <property type="component" value="Chromosome"/>
</dbReference>
<sequence length="314" mass="34356">MAQRRNEAGDLPPLKLALKAQSLWICTEAGRYSAQSWGTHMINEPFSLIRWAQSRTEITNAVHANTLIAVAIDCNRDGNCFPSQERLAKATRYSVRAVRNSLAWLEDAGFLRREERRRQDGSRTSDRIFLILDWHNNGHDVPAGESTTGNSSQHKRQITTTSAAPESRLAKLEGPGEGPVEEVSEPVGSGAGAPSARGLLFSEGRPALASLGVSQRETGPIIGRWLRDTGNDASRVLDVIRSARDAAPHAPIPWITAILNDSARLRSRSSAVHPHRSTNGALAYLSSRLGERYAKSHFRSQDADISSTIEHEGD</sequence>
<dbReference type="InterPro" id="IPR036388">
    <property type="entry name" value="WH-like_DNA-bd_sf"/>
</dbReference>
<feature type="region of interest" description="Disordered" evidence="1">
    <location>
        <begin position="140"/>
        <end position="194"/>
    </location>
</feature>
<evidence type="ECO:0000313" key="2">
    <source>
        <dbReference type="EMBL" id="QGY01851.1"/>
    </source>
</evidence>
<name>A0A6B9FGC1_9HYPH</name>
<proteinExistence type="predicted"/>
<dbReference type="Gene3D" id="1.10.10.10">
    <property type="entry name" value="Winged helix-like DNA-binding domain superfamily/Winged helix DNA-binding domain"/>
    <property type="match status" value="1"/>
</dbReference>
<dbReference type="Pfam" id="PF13730">
    <property type="entry name" value="HTH_36"/>
    <property type="match status" value="1"/>
</dbReference>
<reference evidence="2 3" key="2">
    <citation type="journal article" date="2013" name="Genome Announc.">
        <title>Draft Genome Sequence of Methylobacterium mesophilicum Strain SR1.6/6, Isolated from Citrus sinensis.</title>
        <authorList>
            <person name="Marinho Almeida D."/>
            <person name="Dini-Andreote F."/>
            <person name="Camargo Neves A.A."/>
            <person name="Juca Ramos R.T."/>
            <person name="Andreote F.D."/>
            <person name="Carneiro A.R."/>
            <person name="Oliveira de Souza Lima A."/>
            <person name="Caracciolo Gomes de Sa P.H."/>
            <person name="Ribeiro Barbosa M.S."/>
            <person name="Araujo W.L."/>
            <person name="Silva A."/>
        </authorList>
    </citation>
    <scope>NUCLEOTIDE SEQUENCE [LARGE SCALE GENOMIC DNA]</scope>
    <source>
        <strain evidence="2 3">SR1.6/6</strain>
    </source>
</reference>
<dbReference type="OrthoDB" id="7862895at2"/>
<evidence type="ECO:0000313" key="3">
    <source>
        <dbReference type="Proteomes" id="UP000012488"/>
    </source>
</evidence>